<gene>
    <name evidence="2" type="ORF">F2P56_009620</name>
</gene>
<dbReference type="Proteomes" id="UP000619265">
    <property type="component" value="Unassembled WGS sequence"/>
</dbReference>
<organism evidence="2 3">
    <name type="scientific">Juglans regia</name>
    <name type="common">English walnut</name>
    <dbReference type="NCBI Taxonomy" id="51240"/>
    <lineage>
        <taxon>Eukaryota</taxon>
        <taxon>Viridiplantae</taxon>
        <taxon>Streptophyta</taxon>
        <taxon>Embryophyta</taxon>
        <taxon>Tracheophyta</taxon>
        <taxon>Spermatophyta</taxon>
        <taxon>Magnoliopsida</taxon>
        <taxon>eudicotyledons</taxon>
        <taxon>Gunneridae</taxon>
        <taxon>Pentapetalae</taxon>
        <taxon>rosids</taxon>
        <taxon>fabids</taxon>
        <taxon>Fagales</taxon>
        <taxon>Juglandaceae</taxon>
        <taxon>Juglans</taxon>
    </lineage>
</organism>
<dbReference type="Gramene" id="Jr04_15830_p1">
    <property type="protein sequence ID" value="cds.Jr04_15830_p1"/>
    <property type="gene ID" value="Jr04_15830"/>
</dbReference>
<sequence>MHASDLKHFGSAMSQQPKPTPEKQQRTNEEAAAIVQMGKQQDQQKLNEQKEANRAMNGKEMDERENFLQQIRSKVSSHLAHFLVFWVLLKFLVNMKAIPISDLFGLDQGVSKYILKQFGILEI</sequence>
<proteinExistence type="predicted"/>
<dbReference type="AlphaFoldDB" id="A0A833XNI7"/>
<feature type="region of interest" description="Disordered" evidence="1">
    <location>
        <begin position="1"/>
        <end position="60"/>
    </location>
</feature>
<protein>
    <submittedName>
        <fullName evidence="2">Uncharacterized protein</fullName>
    </submittedName>
</protein>
<feature type="compositionally biased region" description="Basic and acidic residues" evidence="1">
    <location>
        <begin position="45"/>
        <end position="60"/>
    </location>
</feature>
<comment type="caution">
    <text evidence="2">The sequence shown here is derived from an EMBL/GenBank/DDBJ whole genome shotgun (WGS) entry which is preliminary data.</text>
</comment>
<reference evidence="2" key="2">
    <citation type="submission" date="2020-03" db="EMBL/GenBank/DDBJ databases">
        <title>Walnut 2.0.</title>
        <authorList>
            <person name="Marrano A."/>
            <person name="Britton M."/>
            <person name="Zimin A.V."/>
            <person name="Zaini P.A."/>
            <person name="Workman R."/>
            <person name="Puiu D."/>
            <person name="Bianco L."/>
            <person name="Allen B.J."/>
            <person name="Troggio M."/>
            <person name="Leslie C.A."/>
            <person name="Timp W."/>
            <person name="Dendekar A."/>
            <person name="Salzberg S.L."/>
            <person name="Neale D.B."/>
        </authorList>
    </citation>
    <scope>NUCLEOTIDE SEQUENCE</scope>
    <source>
        <tissue evidence="2">Leaves</tissue>
    </source>
</reference>
<feature type="compositionally biased region" description="Basic and acidic residues" evidence="1">
    <location>
        <begin position="20"/>
        <end position="29"/>
    </location>
</feature>
<dbReference type="EMBL" id="LIHL02000004">
    <property type="protein sequence ID" value="KAF5472967.1"/>
    <property type="molecule type" value="Genomic_DNA"/>
</dbReference>
<evidence type="ECO:0000313" key="2">
    <source>
        <dbReference type="EMBL" id="KAF5472967.1"/>
    </source>
</evidence>
<accession>A0A833XNI7</accession>
<evidence type="ECO:0000313" key="3">
    <source>
        <dbReference type="Proteomes" id="UP000619265"/>
    </source>
</evidence>
<name>A0A833XNI7_JUGRE</name>
<reference evidence="2" key="1">
    <citation type="submission" date="2015-10" db="EMBL/GenBank/DDBJ databases">
        <authorList>
            <person name="Martinez-Garcia P.J."/>
            <person name="Crepeau M.W."/>
            <person name="Puiu D."/>
            <person name="Gonzalez-Ibeas D."/>
            <person name="Whalen J."/>
            <person name="Stevens K."/>
            <person name="Paul R."/>
            <person name="Butterfield T."/>
            <person name="Britton M."/>
            <person name="Reagan R."/>
            <person name="Chakraborty S."/>
            <person name="Walawage S.L."/>
            <person name="Vasquez-Gross H.A."/>
            <person name="Cardeno C."/>
            <person name="Famula R."/>
            <person name="Pratt K."/>
            <person name="Kuruganti S."/>
            <person name="Aradhya M.K."/>
            <person name="Leslie C.A."/>
            <person name="Dandekar A.M."/>
            <person name="Salzberg S.L."/>
            <person name="Wegrzyn J.L."/>
            <person name="Langley C.H."/>
            <person name="Neale D.B."/>
        </authorList>
    </citation>
    <scope>NUCLEOTIDE SEQUENCE</scope>
    <source>
        <tissue evidence="2">Leaves</tissue>
    </source>
</reference>
<evidence type="ECO:0000256" key="1">
    <source>
        <dbReference type="SAM" id="MobiDB-lite"/>
    </source>
</evidence>